<evidence type="ECO:0000256" key="1">
    <source>
        <dbReference type="ARBA" id="ARBA00006847"/>
    </source>
</evidence>
<dbReference type="GO" id="GO:0051607">
    <property type="term" value="P:defense response to virus"/>
    <property type="evidence" value="ECO:0007669"/>
    <property type="project" value="UniProtKB-KW"/>
</dbReference>
<protein>
    <submittedName>
        <fullName evidence="10">CRISPR-associated Cas3 family helicase</fullName>
    </submittedName>
</protein>
<dbReference type="InterPro" id="IPR006483">
    <property type="entry name" value="CRISPR-assoc_Cas3_HD"/>
</dbReference>
<dbReference type="NCBIfam" id="TIGR02562">
    <property type="entry name" value="cas3_yersinia"/>
    <property type="match status" value="1"/>
</dbReference>
<dbReference type="Pfam" id="PF21384">
    <property type="entry name" value="Cas3_I-F_Cas2"/>
    <property type="match status" value="1"/>
</dbReference>
<reference evidence="10 11" key="1">
    <citation type="submission" date="2018-05" db="EMBL/GenBank/DDBJ databases">
        <title>Genomic Encyclopedia of Type Strains, Phase IV (KMG-IV): sequencing the most valuable type-strain genomes for metagenomic binning, comparative biology and taxonomic classification.</title>
        <authorList>
            <person name="Goeker M."/>
        </authorList>
    </citation>
    <scope>NUCLEOTIDE SEQUENCE [LARGE SCALE GENOMIC DNA]</scope>
    <source>
        <strain evidence="10 11">DSM 25134</strain>
    </source>
</reference>
<proteinExistence type="inferred from homology"/>
<dbReference type="InterPro" id="IPR013395">
    <property type="entry name" value="CRISPR-assoc_Cas3_yers"/>
</dbReference>
<dbReference type="AlphaFoldDB" id="A0A318JM24"/>
<evidence type="ECO:0000256" key="6">
    <source>
        <dbReference type="ARBA" id="ARBA00022806"/>
    </source>
</evidence>
<evidence type="ECO:0000259" key="9">
    <source>
        <dbReference type="PROSITE" id="PS51643"/>
    </source>
</evidence>
<dbReference type="SUPFAM" id="SSF52540">
    <property type="entry name" value="P-loop containing nucleoside triphosphate hydrolases"/>
    <property type="match status" value="1"/>
</dbReference>
<dbReference type="GO" id="GO:0016787">
    <property type="term" value="F:hydrolase activity"/>
    <property type="evidence" value="ECO:0007669"/>
    <property type="project" value="UniProtKB-KW"/>
</dbReference>
<dbReference type="Pfam" id="PF21802">
    <property type="entry name" value="Cas3-like_C"/>
    <property type="match status" value="1"/>
</dbReference>
<evidence type="ECO:0000313" key="10">
    <source>
        <dbReference type="EMBL" id="PXX50961.1"/>
    </source>
</evidence>
<dbReference type="InterPro" id="IPR054712">
    <property type="entry name" value="Cas3-like_dom"/>
</dbReference>
<sequence length="1120" mass="124755">MNILLISQCDKRALTETRRILDQFAERKGDRSWQTPITQAGLDTLHRLLRKTARKNTAVACHWLRGRDHAELLWIVGDARRFNAQGTTPTNTTVHDVLRSQDENDWHSGEDIRLLAGLAALFHDLGKACQAFQQRLRSDKPQPANLYRHEWVSLRLLQGFVGSDDDAGWLARLQDPTRMTTSVWIDCLHQAGLRDGLDPGAADKKPFQAGALPPLAAAIAWLVVSHHRLPLTNTVPITASQLSTGLQALDHQWNQPCDPVTQAEAKPYWHFPHGLPCDDSTWCARVAKLAGQLAARASGTVWLDEVYPLHLARLSLMLADHHFSSQTVKQSWQSAQEKRIAFANTLRRDPSLPAGTSRRFNQTLPEHLTGVARHALHAAAALPDLARALPTLGRCRALQKRSTDARFAWQNKAHDLASSLRERAASQGAFIVNLASTGCGKTLGNARIMHALAAPGSGMRCAFALGLRTLTLQTGQAFRERLQLGSDQLAIRVGGSASRELFEQQARQAEASGSASAQALLDEESPVLFEGQPDHPLLQQLSHDPQFNALLAAPVLVCTIDHLTPATEATRGGRQIAPMLRLMSSDLVLDEPDDFSVEDLPALTRLVYWAGLLGSRVLLSSATLPPALVQCLFAAYRAGRRQFQRHRGLPGQPLNICCLWVDEQSCHATDCPDSASFGASHQQFAANRVSWLAGQAVRRNAELLALSGIPHQHQDMADPLASLLRQHALQLHRHNHDADPLTGKRVSIGLIRLAHLDDIIPLAQALYRQDAPAGVQLHLCVYHAQYPLLLRSAIERQLDAALTRHDPQALFQLPDIRRRLDGSPAADHVFIVLSSPVSEVGRDHCYNWAIAEPSSMRSLIQLAGRVRRHWPQPWSVCNLLLLQYNLAAWQGKKPAYCRPGFENKDFPLDEKDLCLLLRADEYQHLDSRPRLLARPEAELRPRGSLIDLEHHRLEVELNRSHIEGFSRKQPTIPNLCAATCWQWPHAMLHAVLQRTQPFRLSHGEEWELALLPDEDSASGLSLLRLEQGQQRGQIDWLKSNHLLHHLADSTLLGGTGVRPWGSSDYLTELEQLANALDMSQEDCARRYGRLRLRVHKEGSQQWLFHPALGFGRLRSADSRS</sequence>
<feature type="domain" description="HD Cas3-type" evidence="9">
    <location>
        <begin position="102"/>
        <end position="323"/>
    </location>
</feature>
<keyword evidence="8" id="KW-0051">Antiviral defense</keyword>
<name>A0A318JM24_9NEIS</name>
<evidence type="ECO:0000256" key="5">
    <source>
        <dbReference type="ARBA" id="ARBA00022801"/>
    </source>
</evidence>
<evidence type="ECO:0000313" key="11">
    <source>
        <dbReference type="Proteomes" id="UP000248395"/>
    </source>
</evidence>
<keyword evidence="7" id="KW-0067">ATP-binding</keyword>
<comment type="similarity">
    <text evidence="2">In the central section; belongs to the CRISPR-associated helicase Cas3 family.</text>
</comment>
<dbReference type="OrthoDB" id="220028at2"/>
<dbReference type="PROSITE" id="PS51643">
    <property type="entry name" value="HD_CAS3"/>
    <property type="match status" value="1"/>
</dbReference>
<keyword evidence="3" id="KW-0479">Metal-binding</keyword>
<dbReference type="EMBL" id="QJKC01000001">
    <property type="protein sequence ID" value="PXX50961.1"/>
    <property type="molecule type" value="Genomic_DNA"/>
</dbReference>
<gene>
    <name evidence="10" type="ORF">DFR38_10116</name>
</gene>
<dbReference type="GO" id="GO:0005524">
    <property type="term" value="F:ATP binding"/>
    <property type="evidence" value="ECO:0007669"/>
    <property type="project" value="UniProtKB-KW"/>
</dbReference>
<dbReference type="InterPro" id="IPR038257">
    <property type="entry name" value="CRISPR-assoc_Cas3_HD_sf"/>
</dbReference>
<accession>A0A318JM24</accession>
<dbReference type="InterPro" id="IPR027417">
    <property type="entry name" value="P-loop_NTPase"/>
</dbReference>
<evidence type="ECO:0000256" key="8">
    <source>
        <dbReference type="ARBA" id="ARBA00023118"/>
    </source>
</evidence>
<evidence type="ECO:0000256" key="2">
    <source>
        <dbReference type="ARBA" id="ARBA00009046"/>
    </source>
</evidence>
<dbReference type="RefSeq" id="WP_059286867.1">
    <property type="nucleotide sequence ID" value="NZ_LNQU01000119.1"/>
</dbReference>
<evidence type="ECO:0000256" key="3">
    <source>
        <dbReference type="ARBA" id="ARBA00022723"/>
    </source>
</evidence>
<dbReference type="Proteomes" id="UP000248395">
    <property type="component" value="Unassembled WGS sequence"/>
</dbReference>
<comment type="caution">
    <text evidence="10">The sequence shown here is derived from an EMBL/GenBank/DDBJ whole genome shotgun (WGS) entry which is preliminary data.</text>
</comment>
<dbReference type="Pfam" id="PF22590">
    <property type="entry name" value="Cas3-like_C_2"/>
    <property type="match status" value="1"/>
</dbReference>
<dbReference type="GO" id="GO:0004386">
    <property type="term" value="F:helicase activity"/>
    <property type="evidence" value="ECO:0007669"/>
    <property type="project" value="UniProtKB-KW"/>
</dbReference>
<dbReference type="Gene3D" id="1.10.3210.30">
    <property type="match status" value="1"/>
</dbReference>
<keyword evidence="6" id="KW-0347">Helicase</keyword>
<dbReference type="InterPro" id="IPR048823">
    <property type="entry name" value="Cas3_I-F_Cas2"/>
</dbReference>
<evidence type="ECO:0000256" key="4">
    <source>
        <dbReference type="ARBA" id="ARBA00022741"/>
    </source>
</evidence>
<keyword evidence="5" id="KW-0378">Hydrolase</keyword>
<dbReference type="GO" id="GO:0046872">
    <property type="term" value="F:metal ion binding"/>
    <property type="evidence" value="ECO:0007669"/>
    <property type="project" value="UniProtKB-KW"/>
</dbReference>
<comment type="similarity">
    <text evidence="1">In the N-terminal section; belongs to the CRISPR-associated nuclease Cas3-HD family.</text>
</comment>
<organism evidence="10 11">
    <name type="scientific">Aquitalea magnusonii</name>
    <dbReference type="NCBI Taxonomy" id="332411"/>
    <lineage>
        <taxon>Bacteria</taxon>
        <taxon>Pseudomonadati</taxon>
        <taxon>Pseudomonadota</taxon>
        <taxon>Betaproteobacteria</taxon>
        <taxon>Neisseriales</taxon>
        <taxon>Chromobacteriaceae</taxon>
        <taxon>Aquitalea</taxon>
    </lineage>
</organism>
<evidence type="ECO:0000256" key="7">
    <source>
        <dbReference type="ARBA" id="ARBA00022840"/>
    </source>
</evidence>
<dbReference type="InterPro" id="IPR048824">
    <property type="entry name" value="Cas3-like_C"/>
</dbReference>
<keyword evidence="11" id="KW-1185">Reference proteome</keyword>
<keyword evidence="4" id="KW-0547">Nucleotide-binding</keyword>